<evidence type="ECO:0000313" key="2">
    <source>
        <dbReference type="Proteomes" id="UP001623661"/>
    </source>
</evidence>
<gene>
    <name evidence="1" type="ORF">ACJDUH_09835</name>
</gene>
<sequence>TWEIMDVVLARVRRGGGGRTLLVLNTSISLLGISKYNQIKNEVDLNMTESSILGVINSGKQYCREKEKSGFVLFDLEKNGVWFYSTNRAIDGFMLPDDIKIESINTNLNRINIDKFGITSDAGTIRIRDINNKIYLITINVGAGYVEVK</sequence>
<evidence type="ECO:0000313" key="1">
    <source>
        <dbReference type="EMBL" id="MFL0268407.1"/>
    </source>
</evidence>
<dbReference type="RefSeq" id="WP_406764982.1">
    <property type="nucleotide sequence ID" value="NZ_JBJHZY010000001.1"/>
</dbReference>
<organism evidence="1 2">
    <name type="scientific">Candidatus Clostridium radicumherbarum</name>
    <dbReference type="NCBI Taxonomy" id="3381662"/>
    <lineage>
        <taxon>Bacteria</taxon>
        <taxon>Bacillati</taxon>
        <taxon>Bacillota</taxon>
        <taxon>Clostridia</taxon>
        <taxon>Eubacteriales</taxon>
        <taxon>Clostridiaceae</taxon>
        <taxon>Clostridium</taxon>
    </lineage>
</organism>
<keyword evidence="2" id="KW-1185">Reference proteome</keyword>
<dbReference type="EMBL" id="JBJHZY010000001">
    <property type="protein sequence ID" value="MFL0268407.1"/>
    <property type="molecule type" value="Genomic_DNA"/>
</dbReference>
<name>A0ABW8TS61_9CLOT</name>
<reference evidence="1 2" key="1">
    <citation type="submission" date="2024-11" db="EMBL/GenBank/DDBJ databases">
        <authorList>
            <person name="Heng Y.C."/>
            <person name="Lim A.C.H."/>
            <person name="Lee J.K.Y."/>
            <person name="Kittelmann S."/>
        </authorList>
    </citation>
    <scope>NUCLEOTIDE SEQUENCE [LARGE SCALE GENOMIC DNA]</scope>
    <source>
        <strain evidence="1 2">WILCCON 0202</strain>
    </source>
</reference>
<comment type="caution">
    <text evidence="1">The sequence shown here is derived from an EMBL/GenBank/DDBJ whole genome shotgun (WGS) entry which is preliminary data.</text>
</comment>
<accession>A0ABW8TS61</accession>
<protein>
    <submittedName>
        <fullName evidence="1">Uncharacterized protein</fullName>
    </submittedName>
</protein>
<dbReference type="Proteomes" id="UP001623661">
    <property type="component" value="Unassembled WGS sequence"/>
</dbReference>
<proteinExistence type="predicted"/>
<feature type="non-terminal residue" evidence="1">
    <location>
        <position position="1"/>
    </location>
</feature>